<comment type="caution">
    <text evidence="14">The sequence shown here is derived from an EMBL/GenBank/DDBJ whole genome shotgun (WGS) entry which is preliminary data.</text>
</comment>
<evidence type="ECO:0000256" key="11">
    <source>
        <dbReference type="SAM" id="MobiDB-lite"/>
    </source>
</evidence>
<protein>
    <recommendedName>
        <fullName evidence="13">Zn(2)-C6 fungal-type domain-containing protein</fullName>
    </recommendedName>
</protein>
<dbReference type="OrthoDB" id="4236860at2759"/>
<dbReference type="InterPro" id="IPR001138">
    <property type="entry name" value="Zn2Cys6_DnaBD"/>
</dbReference>
<dbReference type="CDD" id="cd12148">
    <property type="entry name" value="fungal_TF_MHR"/>
    <property type="match status" value="1"/>
</dbReference>
<name>A0A364L4Q2_TALAM</name>
<dbReference type="InterPro" id="IPR007219">
    <property type="entry name" value="XnlR_reg_dom"/>
</dbReference>
<feature type="region of interest" description="Disordered" evidence="11">
    <location>
        <begin position="74"/>
        <end position="107"/>
    </location>
</feature>
<dbReference type="InterPro" id="IPR008253">
    <property type="entry name" value="Marvel"/>
</dbReference>
<dbReference type="RefSeq" id="XP_040735217.1">
    <property type="nucleotide sequence ID" value="XM_040879330.1"/>
</dbReference>
<comment type="subcellular location">
    <subcellularLocation>
        <location evidence="1">Membrane</location>
        <topology evidence="1">Multi-pass membrane protein</topology>
    </subcellularLocation>
</comment>
<feature type="transmembrane region" description="Helical" evidence="12">
    <location>
        <begin position="458"/>
        <end position="475"/>
    </location>
</feature>
<dbReference type="GO" id="GO:0000978">
    <property type="term" value="F:RNA polymerase II cis-regulatory region sequence-specific DNA binding"/>
    <property type="evidence" value="ECO:0007669"/>
    <property type="project" value="TreeGrafter"/>
</dbReference>
<dbReference type="PANTHER" id="PTHR31944">
    <property type="entry name" value="HEME-RESPONSIVE ZINC FINGER TRANSCRIPTION FACTOR HAP1"/>
    <property type="match status" value="1"/>
</dbReference>
<organism evidence="14 15">
    <name type="scientific">Talaromyces amestolkiae</name>
    <dbReference type="NCBI Taxonomy" id="1196081"/>
    <lineage>
        <taxon>Eukaryota</taxon>
        <taxon>Fungi</taxon>
        <taxon>Dikarya</taxon>
        <taxon>Ascomycota</taxon>
        <taxon>Pezizomycotina</taxon>
        <taxon>Eurotiomycetes</taxon>
        <taxon>Eurotiomycetidae</taxon>
        <taxon>Eurotiales</taxon>
        <taxon>Trichocomaceae</taxon>
        <taxon>Talaromyces</taxon>
        <taxon>Talaromyces sect. Talaromyces</taxon>
    </lineage>
</organism>
<evidence type="ECO:0000256" key="10">
    <source>
        <dbReference type="ARBA" id="ARBA00023242"/>
    </source>
</evidence>
<dbReference type="GO" id="GO:0001228">
    <property type="term" value="F:DNA-binding transcription activator activity, RNA polymerase II-specific"/>
    <property type="evidence" value="ECO:0007669"/>
    <property type="project" value="TreeGrafter"/>
</dbReference>
<dbReference type="GeneID" id="63795929"/>
<evidence type="ECO:0000256" key="6">
    <source>
        <dbReference type="ARBA" id="ARBA00023015"/>
    </source>
</evidence>
<proteinExistence type="predicted"/>
<keyword evidence="3" id="KW-0479">Metal-binding</keyword>
<keyword evidence="2 12" id="KW-0812">Transmembrane</keyword>
<feature type="transmembrane region" description="Helical" evidence="12">
    <location>
        <begin position="487"/>
        <end position="506"/>
    </location>
</feature>
<dbReference type="Pfam" id="PF04082">
    <property type="entry name" value="Fungal_trans"/>
    <property type="match status" value="1"/>
</dbReference>
<dbReference type="AlphaFoldDB" id="A0A364L4Q2"/>
<evidence type="ECO:0000259" key="13">
    <source>
        <dbReference type="PROSITE" id="PS50048"/>
    </source>
</evidence>
<gene>
    <name evidence="14" type="ORF">BHQ10_006713</name>
</gene>
<evidence type="ECO:0000256" key="12">
    <source>
        <dbReference type="SAM" id="Phobius"/>
    </source>
</evidence>
<dbReference type="PROSITE" id="PS50048">
    <property type="entry name" value="ZN2_CY6_FUNGAL_2"/>
    <property type="match status" value="1"/>
</dbReference>
<dbReference type="GO" id="GO:0016020">
    <property type="term" value="C:membrane"/>
    <property type="evidence" value="ECO:0007669"/>
    <property type="project" value="UniProtKB-SubCell"/>
</dbReference>
<dbReference type="EMBL" id="MIKG01000013">
    <property type="protein sequence ID" value="RAO70701.1"/>
    <property type="molecule type" value="Genomic_DNA"/>
</dbReference>
<feature type="domain" description="Zn(2)-C6 fungal-type" evidence="13">
    <location>
        <begin position="31"/>
        <end position="63"/>
    </location>
</feature>
<accession>A0A364L4Q2</accession>
<dbReference type="InterPro" id="IPR036864">
    <property type="entry name" value="Zn2-C6_fun-type_DNA-bd_sf"/>
</dbReference>
<evidence type="ECO:0000256" key="9">
    <source>
        <dbReference type="ARBA" id="ARBA00023163"/>
    </source>
</evidence>
<dbReference type="SUPFAM" id="SSF57701">
    <property type="entry name" value="Zn2/Cys6 DNA-binding domain"/>
    <property type="match status" value="1"/>
</dbReference>
<keyword evidence="9" id="KW-0804">Transcription</keyword>
<keyword evidence="5 12" id="KW-1133">Transmembrane helix</keyword>
<keyword evidence="10" id="KW-0539">Nucleus</keyword>
<dbReference type="GO" id="GO:0006351">
    <property type="term" value="P:DNA-templated transcription"/>
    <property type="evidence" value="ECO:0007669"/>
    <property type="project" value="InterPro"/>
</dbReference>
<evidence type="ECO:0000313" key="14">
    <source>
        <dbReference type="EMBL" id="RAO70701.1"/>
    </source>
</evidence>
<feature type="transmembrane region" description="Helical" evidence="12">
    <location>
        <begin position="294"/>
        <end position="313"/>
    </location>
</feature>
<dbReference type="Pfam" id="PF00172">
    <property type="entry name" value="Zn_clus"/>
    <property type="match status" value="1"/>
</dbReference>
<dbReference type="SMART" id="SM00066">
    <property type="entry name" value="GAL4"/>
    <property type="match status" value="1"/>
</dbReference>
<keyword evidence="8 12" id="KW-0472">Membrane</keyword>
<evidence type="ECO:0000256" key="7">
    <source>
        <dbReference type="ARBA" id="ARBA00023125"/>
    </source>
</evidence>
<dbReference type="GO" id="GO:0008270">
    <property type="term" value="F:zinc ion binding"/>
    <property type="evidence" value="ECO:0007669"/>
    <property type="project" value="InterPro"/>
</dbReference>
<dbReference type="CDD" id="cd00067">
    <property type="entry name" value="GAL4"/>
    <property type="match status" value="1"/>
</dbReference>
<keyword evidence="6" id="KW-0805">Transcription regulation</keyword>
<feature type="region of interest" description="Disordered" evidence="11">
    <location>
        <begin position="1"/>
        <end position="28"/>
    </location>
</feature>
<reference evidence="14 15" key="1">
    <citation type="journal article" date="2017" name="Biotechnol. Biofuels">
        <title>Differential beta-glucosidase expression as a function of carbon source availability in Talaromyces amestolkiae: a genomic and proteomic approach.</title>
        <authorList>
            <person name="de Eugenio L.I."/>
            <person name="Mendez-Liter J.A."/>
            <person name="Nieto-Dominguez M."/>
            <person name="Alonso L."/>
            <person name="Gil-Munoz J."/>
            <person name="Barriuso J."/>
            <person name="Prieto A."/>
            <person name="Martinez M.J."/>
        </authorList>
    </citation>
    <scope>NUCLEOTIDE SEQUENCE [LARGE SCALE GENOMIC DNA]</scope>
    <source>
        <strain evidence="14 15">CIB</strain>
    </source>
</reference>
<feature type="compositionally biased region" description="Low complexity" evidence="11">
    <location>
        <begin position="76"/>
        <end position="97"/>
    </location>
</feature>
<keyword evidence="7" id="KW-0238">DNA-binding</keyword>
<evidence type="ECO:0000256" key="5">
    <source>
        <dbReference type="ARBA" id="ARBA00022989"/>
    </source>
</evidence>
<feature type="compositionally biased region" description="Low complexity" evidence="11">
    <location>
        <begin position="1"/>
        <end position="20"/>
    </location>
</feature>
<feature type="transmembrane region" description="Helical" evidence="12">
    <location>
        <begin position="563"/>
        <end position="584"/>
    </location>
</feature>
<keyword evidence="4" id="KW-0862">Zinc</keyword>
<evidence type="ECO:0000256" key="4">
    <source>
        <dbReference type="ARBA" id="ARBA00022833"/>
    </source>
</evidence>
<dbReference type="Gene3D" id="4.10.240.10">
    <property type="entry name" value="Zn(2)-C6 fungal-type DNA-binding domain"/>
    <property type="match status" value="1"/>
</dbReference>
<evidence type="ECO:0000256" key="1">
    <source>
        <dbReference type="ARBA" id="ARBA00004141"/>
    </source>
</evidence>
<keyword evidence="15" id="KW-1185">Reference proteome</keyword>
<evidence type="ECO:0000256" key="3">
    <source>
        <dbReference type="ARBA" id="ARBA00022723"/>
    </source>
</evidence>
<evidence type="ECO:0000256" key="8">
    <source>
        <dbReference type="ARBA" id="ARBA00023136"/>
    </source>
</evidence>
<evidence type="ECO:0000313" key="15">
    <source>
        <dbReference type="Proteomes" id="UP000249363"/>
    </source>
</evidence>
<evidence type="ECO:0000256" key="2">
    <source>
        <dbReference type="ARBA" id="ARBA00022692"/>
    </source>
</evidence>
<sequence length="600" mass="67469">MQSSLPSARTSTSPRPSSHSVQGKRKRKTLSCYECRRRKLKCDREEPSCSRCRKAGQPDLCSYVYDASLLSTNRQSSNTPGLLPPSSSLSQQLHPSPRGIPSRNHVSTPRVAPQFLDISGKEYAPSTLQAVQNQGTWQLLGNLSLATNGAEARPAISGDTTDVAAGAQESIPKETVIFRGENFRTQYYGGSNATSSIAHFPELRSFMKETIHSQTGLPRVQRELKSLQVKWKGIRVDDAWFLTHDELLQLLPDRETADRHVNLYFDTVEITYRILHYQSFQEQYELLWQDPKQVNSAVVIILLLVMASVDVLFSHEQPRYIGDSSVSRERATFWIEVSEKWLVRQSYKHAYLAIWQIRCLIVFAKQINVVKKKRIWTEAGTLLREAMSAGFHRDPSVLGEKVSFFDQEMRRRLWATIIEMELQISIDRGMPSASAGIPSDTATVLNVHDEELEKNRQFAFGAVVTGIIGYFISLFDTDDAGFLLGRWIYIEVLAGLSVILGLVFVLPAFLSFFIWPIDVVIALAWFAAFGLLFDALDGVVCGGFDGLSPVDGGNCSIWEAAEAFTFLSAFTWLVTGFFGLYLVWRADGHGANRWHQTYDV</sequence>
<feature type="transmembrane region" description="Helical" evidence="12">
    <location>
        <begin position="513"/>
        <end position="533"/>
    </location>
</feature>
<dbReference type="InterPro" id="IPR051430">
    <property type="entry name" value="Fungal_TF_Env_Response"/>
</dbReference>
<dbReference type="PANTHER" id="PTHR31944:SF130">
    <property type="entry name" value="ZN(II)2CYS6 TRANSCRIPTION FACTO (EUROFUNG)"/>
    <property type="match status" value="1"/>
</dbReference>
<dbReference type="GO" id="GO:0005634">
    <property type="term" value="C:nucleus"/>
    <property type="evidence" value="ECO:0007669"/>
    <property type="project" value="TreeGrafter"/>
</dbReference>
<dbReference type="STRING" id="1196081.A0A364L4Q2"/>
<dbReference type="Proteomes" id="UP000249363">
    <property type="component" value="Unassembled WGS sequence"/>
</dbReference>
<dbReference type="PROSITE" id="PS00463">
    <property type="entry name" value="ZN2_CY6_FUNGAL_1"/>
    <property type="match status" value="1"/>
</dbReference>
<dbReference type="Pfam" id="PF01284">
    <property type="entry name" value="MARVEL"/>
    <property type="match status" value="1"/>
</dbReference>